<evidence type="ECO:0000313" key="14">
    <source>
        <dbReference type="Proteomes" id="UP000440367"/>
    </source>
</evidence>
<dbReference type="EMBL" id="QXGA01000209">
    <property type="protein sequence ID" value="KAE9150008.1"/>
    <property type="molecule type" value="Genomic_DNA"/>
</dbReference>
<dbReference type="EMBL" id="QXFX01000209">
    <property type="protein sequence ID" value="KAE9125598.1"/>
    <property type="molecule type" value="Genomic_DNA"/>
</dbReference>
<dbReference type="EMBL" id="QXGF01000258">
    <property type="protein sequence ID" value="KAE8943315.1"/>
    <property type="molecule type" value="Genomic_DNA"/>
</dbReference>
<sequence>MVTHPVGGPVAVVATFDAAAGKELATLTHPAWKSVRVSPTRRRDDFFRALRSEGDALDSNEAYLQWYSTSPVDVQYRSK</sequence>
<protein>
    <submittedName>
        <fullName evidence="8">Uncharacterized protein</fullName>
    </submittedName>
</protein>
<name>A0A6A3ZWM4_9STRA</name>
<dbReference type="Proteomes" id="UP000476176">
    <property type="component" value="Unassembled WGS sequence"/>
</dbReference>
<evidence type="ECO:0000313" key="16">
    <source>
        <dbReference type="Proteomes" id="UP000441208"/>
    </source>
</evidence>
<dbReference type="EMBL" id="QXGD01000252">
    <property type="protein sequence ID" value="KAE9245928.1"/>
    <property type="molecule type" value="Genomic_DNA"/>
</dbReference>
<evidence type="ECO:0000313" key="12">
    <source>
        <dbReference type="Proteomes" id="UP000433483"/>
    </source>
</evidence>
<proteinExistence type="predicted"/>
<evidence type="ECO:0000313" key="15">
    <source>
        <dbReference type="Proteomes" id="UP000440732"/>
    </source>
</evidence>
<evidence type="ECO:0000313" key="11">
    <source>
        <dbReference type="Proteomes" id="UP000429523"/>
    </source>
</evidence>
<dbReference type="Proteomes" id="UP000460718">
    <property type="component" value="Unassembled WGS sequence"/>
</dbReference>
<accession>A0A6A3ZWM4</accession>
<dbReference type="Proteomes" id="UP000437068">
    <property type="component" value="Unassembled WGS sequence"/>
</dbReference>
<keyword evidence="12" id="KW-1185">Reference proteome</keyword>
<dbReference type="Proteomes" id="UP000433483">
    <property type="component" value="Unassembled WGS sequence"/>
</dbReference>
<evidence type="ECO:0000313" key="3">
    <source>
        <dbReference type="EMBL" id="KAE9125056.1"/>
    </source>
</evidence>
<evidence type="ECO:0000313" key="5">
    <source>
        <dbReference type="EMBL" id="KAE9150008.1"/>
    </source>
</evidence>
<evidence type="ECO:0000313" key="18">
    <source>
        <dbReference type="Proteomes" id="UP000476176"/>
    </source>
</evidence>
<dbReference type="EMBL" id="QXGE01000207">
    <property type="protein sequence ID" value="KAE9320159.1"/>
    <property type="molecule type" value="Genomic_DNA"/>
</dbReference>
<evidence type="ECO:0000313" key="9">
    <source>
        <dbReference type="EMBL" id="KAE9320159.1"/>
    </source>
</evidence>
<organism evidence="8 14">
    <name type="scientific">Phytophthora fragariae</name>
    <dbReference type="NCBI Taxonomy" id="53985"/>
    <lineage>
        <taxon>Eukaryota</taxon>
        <taxon>Sar</taxon>
        <taxon>Stramenopiles</taxon>
        <taxon>Oomycota</taxon>
        <taxon>Peronosporomycetes</taxon>
        <taxon>Peronosporales</taxon>
        <taxon>Peronosporaceae</taxon>
        <taxon>Phytophthora</taxon>
    </lineage>
</organism>
<evidence type="ECO:0000313" key="10">
    <source>
        <dbReference type="EMBL" id="KAE9351943.1"/>
    </source>
</evidence>
<reference evidence="11 12" key="1">
    <citation type="submission" date="2018-08" db="EMBL/GenBank/DDBJ databases">
        <title>Genomic investigation of the strawberry pathogen Phytophthora fragariae indicates pathogenicity is determined by transcriptional variation in three key races.</title>
        <authorList>
            <person name="Adams T.M."/>
            <person name="Armitage A.D."/>
            <person name="Sobczyk M.K."/>
            <person name="Bates H.J."/>
            <person name="Dunwell J.M."/>
            <person name="Nellist C.F."/>
            <person name="Harrison R.J."/>
        </authorList>
    </citation>
    <scope>NUCLEOTIDE SEQUENCE [LARGE SCALE GENOMIC DNA]</scope>
    <source>
        <strain evidence="9 13">A4</strain>
        <strain evidence="8 14">BC-1</strain>
        <strain evidence="7 18">BC-23</strain>
        <strain evidence="6 12">NOV-27</strain>
        <strain evidence="5 15">NOV-5</strain>
        <strain evidence="3 16">NOV-71</strain>
        <strain evidence="10 19">NOV-77</strain>
        <strain evidence="1 11">NOV-9</strain>
        <strain evidence="4 20">ONT-3</strain>
        <strain evidence="2 17">SCRP245</strain>
    </source>
</reference>
<dbReference type="EMBL" id="QXFZ01000242">
    <property type="protein sequence ID" value="KAE9125056.1"/>
    <property type="molecule type" value="Genomic_DNA"/>
</dbReference>
<comment type="caution">
    <text evidence="8">The sequence shown here is derived from an EMBL/GenBank/DDBJ whole genome shotgun (WGS) entry which is preliminary data.</text>
</comment>
<evidence type="ECO:0000313" key="6">
    <source>
        <dbReference type="EMBL" id="KAE9223835.1"/>
    </source>
</evidence>
<gene>
    <name evidence="9" type="ORF">PF001_g5552</name>
    <name evidence="8" type="ORF">PF002_g6985</name>
    <name evidence="7" type="ORF">PF004_g5140</name>
    <name evidence="6" type="ORF">PF005_g6147</name>
    <name evidence="5" type="ORF">PF006_g5553</name>
    <name evidence="3" type="ORF">PF007_g6482</name>
    <name evidence="10" type="ORF">PF008_g5704</name>
    <name evidence="1" type="ORF">PF009_g6953</name>
    <name evidence="4" type="ORF">PF010_g5576</name>
    <name evidence="2" type="ORF">PF011_g5187</name>
</gene>
<dbReference type="Proteomes" id="UP000486351">
    <property type="component" value="Unassembled WGS sequence"/>
</dbReference>
<evidence type="ECO:0000313" key="1">
    <source>
        <dbReference type="EMBL" id="KAE8943315.1"/>
    </source>
</evidence>
<dbReference type="EMBL" id="QXGB01000224">
    <property type="protein sequence ID" value="KAE9223835.1"/>
    <property type="molecule type" value="Genomic_DNA"/>
</dbReference>
<evidence type="ECO:0000313" key="20">
    <source>
        <dbReference type="Proteomes" id="UP000488956"/>
    </source>
</evidence>
<dbReference type="Proteomes" id="UP000488956">
    <property type="component" value="Unassembled WGS sequence"/>
</dbReference>
<dbReference type="Proteomes" id="UP000440367">
    <property type="component" value="Unassembled WGS sequence"/>
</dbReference>
<dbReference type="Proteomes" id="UP000429523">
    <property type="component" value="Unassembled WGS sequence"/>
</dbReference>
<evidence type="ECO:0000313" key="19">
    <source>
        <dbReference type="Proteomes" id="UP000486351"/>
    </source>
</evidence>
<dbReference type="EMBL" id="QXFW01000199">
    <property type="protein sequence ID" value="KAE9020870.1"/>
    <property type="molecule type" value="Genomic_DNA"/>
</dbReference>
<evidence type="ECO:0000313" key="17">
    <source>
        <dbReference type="Proteomes" id="UP000460718"/>
    </source>
</evidence>
<evidence type="ECO:0000313" key="13">
    <source>
        <dbReference type="Proteomes" id="UP000437068"/>
    </source>
</evidence>
<dbReference type="Proteomes" id="UP000441208">
    <property type="component" value="Unassembled WGS sequence"/>
</dbReference>
<dbReference type="EMBL" id="QXFY01000212">
    <property type="protein sequence ID" value="KAE9351943.1"/>
    <property type="molecule type" value="Genomic_DNA"/>
</dbReference>
<dbReference type="AlphaFoldDB" id="A0A6A3ZWM4"/>
<evidence type="ECO:0000313" key="8">
    <source>
        <dbReference type="EMBL" id="KAE9245928.1"/>
    </source>
</evidence>
<evidence type="ECO:0000313" key="7">
    <source>
        <dbReference type="EMBL" id="KAE9245639.1"/>
    </source>
</evidence>
<dbReference type="EMBL" id="QXGC01000188">
    <property type="protein sequence ID" value="KAE9245639.1"/>
    <property type="molecule type" value="Genomic_DNA"/>
</dbReference>
<evidence type="ECO:0000313" key="2">
    <source>
        <dbReference type="EMBL" id="KAE9020870.1"/>
    </source>
</evidence>
<dbReference type="Proteomes" id="UP000440732">
    <property type="component" value="Unassembled WGS sequence"/>
</dbReference>
<evidence type="ECO:0000313" key="4">
    <source>
        <dbReference type="EMBL" id="KAE9125598.1"/>
    </source>
</evidence>